<gene>
    <name evidence="1" type="ORF">DLD77_05300</name>
</gene>
<proteinExistence type="predicted"/>
<evidence type="ECO:0000313" key="1">
    <source>
        <dbReference type="EMBL" id="AWO01146.1"/>
    </source>
</evidence>
<name>A0ABN5LP15_9BACT</name>
<evidence type="ECO:0000313" key="2">
    <source>
        <dbReference type="Proteomes" id="UP000246099"/>
    </source>
</evidence>
<reference evidence="1 2" key="1">
    <citation type="submission" date="2018-05" db="EMBL/GenBank/DDBJ databases">
        <title>Chitinophaga sp. nov., isolated from rhizosphere soil of Alhagi.</title>
        <authorList>
            <person name="Liu Y."/>
        </authorList>
    </citation>
    <scope>NUCLEOTIDE SEQUENCE [LARGE SCALE GENOMIC DNA]</scope>
    <source>
        <strain evidence="1 2">T22</strain>
    </source>
</reference>
<protein>
    <recommendedName>
        <fullName evidence="3">Lipocalin-like domain-containing protein</fullName>
    </recommendedName>
</protein>
<keyword evidence="2" id="KW-1185">Reference proteome</keyword>
<dbReference type="EMBL" id="CP029600">
    <property type="protein sequence ID" value="AWO01146.1"/>
    <property type="molecule type" value="Genomic_DNA"/>
</dbReference>
<dbReference type="Proteomes" id="UP000246099">
    <property type="component" value="Chromosome"/>
</dbReference>
<accession>A0ABN5LP15</accession>
<organism evidence="1 2">
    <name type="scientific">Chitinophaga alhagiae</name>
    <dbReference type="NCBI Taxonomy" id="2203219"/>
    <lineage>
        <taxon>Bacteria</taxon>
        <taxon>Pseudomonadati</taxon>
        <taxon>Bacteroidota</taxon>
        <taxon>Chitinophagia</taxon>
        <taxon>Chitinophagales</taxon>
        <taxon>Chitinophagaceae</taxon>
        <taxon>Chitinophaga</taxon>
    </lineage>
</organism>
<evidence type="ECO:0008006" key="3">
    <source>
        <dbReference type="Google" id="ProtNLM"/>
    </source>
</evidence>
<sequence length="233" mass="26061">MYISGVHERGYQRCKCRRYPFAGMPVWREWTKYVTGLFIYYAQPFARQQHFWPEICYPSSKNIQTMTKQLIRLFTVFGAAAMLLSACASQQGASAPTANSTHRAAKGKWTLNNVNFEGMPSTSRISTVFSNIPPACLEGSQWNLPENGYGSYAITSTGEGCNAATQSIMWSTRNEGGVIMFKFKELLQGVKAKNTADGYSVELSSVDNTTMVWRAPVNVDGKTAYIVYTFNRN</sequence>